<evidence type="ECO:0000313" key="5">
    <source>
        <dbReference type="EMBL" id="KIM78105.1"/>
    </source>
</evidence>
<dbReference type="Pfam" id="PF03935">
    <property type="entry name" value="SKN1_KRE6_Sbg1"/>
    <property type="match status" value="1"/>
</dbReference>
<name>A0A0C3F023_PILCF</name>
<reference evidence="5 6" key="1">
    <citation type="submission" date="2014-04" db="EMBL/GenBank/DDBJ databases">
        <authorList>
            <consortium name="DOE Joint Genome Institute"/>
            <person name="Kuo A."/>
            <person name="Tarkka M."/>
            <person name="Buscot F."/>
            <person name="Kohler A."/>
            <person name="Nagy L.G."/>
            <person name="Floudas D."/>
            <person name="Copeland A."/>
            <person name="Barry K.W."/>
            <person name="Cichocki N."/>
            <person name="Veneault-Fourrey C."/>
            <person name="LaButti K."/>
            <person name="Lindquist E.A."/>
            <person name="Lipzen A."/>
            <person name="Lundell T."/>
            <person name="Morin E."/>
            <person name="Murat C."/>
            <person name="Sun H."/>
            <person name="Tunlid A."/>
            <person name="Henrissat B."/>
            <person name="Grigoriev I.V."/>
            <person name="Hibbett D.S."/>
            <person name="Martin F."/>
            <person name="Nordberg H.P."/>
            <person name="Cantor M.N."/>
            <person name="Hua S.X."/>
        </authorList>
    </citation>
    <scope>NUCLEOTIDE SEQUENCE [LARGE SCALE GENOMIC DNA]</scope>
    <source>
        <strain evidence="5 6">F 1598</strain>
    </source>
</reference>
<keyword evidence="6" id="KW-1185">Reference proteome</keyword>
<proteinExistence type="predicted"/>
<keyword evidence="2" id="KW-0472">Membrane</keyword>
<dbReference type="HOGENOM" id="CLU_2427837_0_0_1"/>
<dbReference type="Proteomes" id="UP000054166">
    <property type="component" value="Unassembled WGS sequence"/>
</dbReference>
<reference evidence="6" key="2">
    <citation type="submission" date="2015-01" db="EMBL/GenBank/DDBJ databases">
        <title>Evolutionary Origins and Diversification of the Mycorrhizal Mutualists.</title>
        <authorList>
            <consortium name="DOE Joint Genome Institute"/>
            <consortium name="Mycorrhizal Genomics Consortium"/>
            <person name="Kohler A."/>
            <person name="Kuo A."/>
            <person name="Nagy L.G."/>
            <person name="Floudas D."/>
            <person name="Copeland A."/>
            <person name="Barry K.W."/>
            <person name="Cichocki N."/>
            <person name="Veneault-Fourrey C."/>
            <person name="LaButti K."/>
            <person name="Lindquist E.A."/>
            <person name="Lipzen A."/>
            <person name="Lundell T."/>
            <person name="Morin E."/>
            <person name="Murat C."/>
            <person name="Riley R."/>
            <person name="Ohm R."/>
            <person name="Sun H."/>
            <person name="Tunlid A."/>
            <person name="Henrissat B."/>
            <person name="Grigoriev I.V."/>
            <person name="Hibbett D.S."/>
            <person name="Martin F."/>
        </authorList>
    </citation>
    <scope>NUCLEOTIDE SEQUENCE [LARGE SCALE GENOMIC DNA]</scope>
    <source>
        <strain evidence="6">F 1598</strain>
    </source>
</reference>
<keyword evidence="5" id="KW-0378">Hydrolase</keyword>
<protein>
    <submittedName>
        <fullName evidence="5">Glycoside hydrolase family 16 protein</fullName>
    </submittedName>
</protein>
<dbReference type="STRING" id="765440.A0A0C3F023"/>
<gene>
    <name evidence="5" type="ORF">PILCRDRAFT_11536</name>
</gene>
<dbReference type="AlphaFoldDB" id="A0A0C3F023"/>
<evidence type="ECO:0000256" key="1">
    <source>
        <dbReference type="ARBA" id="ARBA00004370"/>
    </source>
</evidence>
<sequence>MLRGRLGFKTLEIIDIATLSSAKPIGFDGQPYELVFSEKFEVEKRFYPGDDPYLEAVEIGAMIDLEQYGLKPITTKKGKKGKLSFFYGECR</sequence>
<dbReference type="OrthoDB" id="412647at2759"/>
<organism evidence="5 6">
    <name type="scientific">Piloderma croceum (strain F 1598)</name>
    <dbReference type="NCBI Taxonomy" id="765440"/>
    <lineage>
        <taxon>Eukaryota</taxon>
        <taxon>Fungi</taxon>
        <taxon>Dikarya</taxon>
        <taxon>Basidiomycota</taxon>
        <taxon>Agaricomycotina</taxon>
        <taxon>Agaricomycetes</taxon>
        <taxon>Agaricomycetidae</taxon>
        <taxon>Atheliales</taxon>
        <taxon>Atheliaceae</taxon>
        <taxon>Piloderma</taxon>
    </lineage>
</organism>
<comment type="subcellular location">
    <subcellularLocation>
        <location evidence="1">Membrane</location>
    </subcellularLocation>
</comment>
<dbReference type="GO" id="GO:0016020">
    <property type="term" value="C:membrane"/>
    <property type="evidence" value="ECO:0007669"/>
    <property type="project" value="UniProtKB-SubCell"/>
</dbReference>
<dbReference type="InterPro" id="IPR005629">
    <property type="entry name" value="Skn1/Kre6/Sbg1"/>
</dbReference>
<dbReference type="EMBL" id="KN833019">
    <property type="protein sequence ID" value="KIM78105.1"/>
    <property type="molecule type" value="Genomic_DNA"/>
</dbReference>
<evidence type="ECO:0000256" key="3">
    <source>
        <dbReference type="ARBA" id="ARBA00023180"/>
    </source>
</evidence>
<dbReference type="GO" id="GO:0016787">
    <property type="term" value="F:hydrolase activity"/>
    <property type="evidence" value="ECO:0007669"/>
    <property type="project" value="UniProtKB-KW"/>
</dbReference>
<keyword evidence="4" id="KW-0961">Cell wall biogenesis/degradation</keyword>
<evidence type="ECO:0000313" key="6">
    <source>
        <dbReference type="Proteomes" id="UP000054166"/>
    </source>
</evidence>
<evidence type="ECO:0000256" key="4">
    <source>
        <dbReference type="ARBA" id="ARBA00023316"/>
    </source>
</evidence>
<keyword evidence="3" id="KW-0325">Glycoprotein</keyword>
<accession>A0A0C3F023</accession>
<dbReference type="InParanoid" id="A0A0C3F023"/>
<evidence type="ECO:0000256" key="2">
    <source>
        <dbReference type="ARBA" id="ARBA00023136"/>
    </source>
</evidence>